<keyword evidence="7" id="KW-0408">Iron</keyword>
<dbReference type="RefSeq" id="WP_264816671.1">
    <property type="nucleotide sequence ID" value="NZ_BAPV01000043.1"/>
</dbReference>
<keyword evidence="3 12" id="KW-1134">Transmembrane beta strand</keyword>
<feature type="domain" description="TonB-dependent receptor-like beta-barrel" evidence="16">
    <location>
        <begin position="314"/>
        <end position="795"/>
    </location>
</feature>
<keyword evidence="2 12" id="KW-0813">Transport</keyword>
<comment type="subcellular location">
    <subcellularLocation>
        <location evidence="1 12">Cell outer membrane</location>
        <topology evidence="1 12">Multi-pass membrane protein</topology>
    </subcellularLocation>
</comment>
<evidence type="ECO:0000256" key="11">
    <source>
        <dbReference type="ARBA" id="ARBA00023237"/>
    </source>
</evidence>
<feature type="domain" description="TonB-dependent receptor plug" evidence="17">
    <location>
        <begin position="104"/>
        <end position="202"/>
    </location>
</feature>
<proteinExistence type="inferred from homology"/>
<evidence type="ECO:0000256" key="12">
    <source>
        <dbReference type="PROSITE-ProRule" id="PRU01360"/>
    </source>
</evidence>
<dbReference type="PROSITE" id="PS52016">
    <property type="entry name" value="TONB_DEPENDENT_REC_3"/>
    <property type="match status" value="1"/>
</dbReference>
<accession>A0ABQ0Q561</accession>
<dbReference type="PANTHER" id="PTHR32552">
    <property type="entry name" value="FERRICHROME IRON RECEPTOR-RELATED"/>
    <property type="match status" value="1"/>
</dbReference>
<keyword evidence="4" id="KW-0410">Iron transport</keyword>
<dbReference type="InterPro" id="IPR000531">
    <property type="entry name" value="Beta-barrel_TonB"/>
</dbReference>
<evidence type="ECO:0000256" key="1">
    <source>
        <dbReference type="ARBA" id="ARBA00004571"/>
    </source>
</evidence>
<evidence type="ECO:0000256" key="2">
    <source>
        <dbReference type="ARBA" id="ARBA00022448"/>
    </source>
</evidence>
<keyword evidence="10 12" id="KW-0472">Membrane</keyword>
<gene>
    <name evidence="18" type="ORF">AA0535_2403</name>
</gene>
<feature type="signal peptide" evidence="15">
    <location>
        <begin position="1"/>
        <end position="24"/>
    </location>
</feature>
<dbReference type="Gene3D" id="2.170.130.10">
    <property type="entry name" value="TonB-dependent receptor, plug domain"/>
    <property type="match status" value="1"/>
</dbReference>
<keyword evidence="9 13" id="KW-0798">TonB box</keyword>
<dbReference type="SUPFAM" id="SSF56935">
    <property type="entry name" value="Porins"/>
    <property type="match status" value="1"/>
</dbReference>
<dbReference type="PANTHER" id="PTHR32552:SF89">
    <property type="entry name" value="CATECHOLATE SIDEROPHORE RECEPTOR FIU"/>
    <property type="match status" value="1"/>
</dbReference>
<dbReference type="Gene3D" id="2.40.170.20">
    <property type="entry name" value="TonB-dependent receptor, beta-barrel domain"/>
    <property type="match status" value="1"/>
</dbReference>
<organism evidence="18 19">
    <name type="scientific">Asaia krungthepensis NRIC 0535</name>
    <dbReference type="NCBI Taxonomy" id="1307925"/>
    <lineage>
        <taxon>Bacteria</taxon>
        <taxon>Pseudomonadati</taxon>
        <taxon>Pseudomonadota</taxon>
        <taxon>Alphaproteobacteria</taxon>
        <taxon>Acetobacterales</taxon>
        <taxon>Acetobacteraceae</taxon>
        <taxon>Asaia</taxon>
    </lineage>
</organism>
<evidence type="ECO:0000256" key="8">
    <source>
        <dbReference type="ARBA" id="ARBA00023065"/>
    </source>
</evidence>
<evidence type="ECO:0000259" key="16">
    <source>
        <dbReference type="Pfam" id="PF00593"/>
    </source>
</evidence>
<evidence type="ECO:0000259" key="17">
    <source>
        <dbReference type="Pfam" id="PF07715"/>
    </source>
</evidence>
<feature type="region of interest" description="Disordered" evidence="14">
    <location>
        <begin position="25"/>
        <end position="87"/>
    </location>
</feature>
<keyword evidence="19" id="KW-1185">Reference proteome</keyword>
<feature type="chain" id="PRO_5045786259" evidence="15">
    <location>
        <begin position="25"/>
        <end position="845"/>
    </location>
</feature>
<dbReference type="InterPro" id="IPR012910">
    <property type="entry name" value="Plug_dom"/>
</dbReference>
<dbReference type="InterPro" id="IPR036942">
    <property type="entry name" value="Beta-barrel_TonB_sf"/>
</dbReference>
<evidence type="ECO:0000256" key="6">
    <source>
        <dbReference type="ARBA" id="ARBA00022729"/>
    </source>
</evidence>
<dbReference type="InterPro" id="IPR039426">
    <property type="entry name" value="TonB-dep_rcpt-like"/>
</dbReference>
<keyword evidence="11 12" id="KW-0998">Cell outer membrane</keyword>
<keyword evidence="8" id="KW-0406">Ion transport</keyword>
<dbReference type="Proteomes" id="UP001062776">
    <property type="component" value="Unassembled WGS sequence"/>
</dbReference>
<dbReference type="InterPro" id="IPR037066">
    <property type="entry name" value="Plug_dom_sf"/>
</dbReference>
<evidence type="ECO:0000256" key="5">
    <source>
        <dbReference type="ARBA" id="ARBA00022692"/>
    </source>
</evidence>
<dbReference type="Pfam" id="PF07715">
    <property type="entry name" value="Plug"/>
    <property type="match status" value="1"/>
</dbReference>
<evidence type="ECO:0000256" key="15">
    <source>
        <dbReference type="SAM" id="SignalP"/>
    </source>
</evidence>
<reference evidence="18" key="1">
    <citation type="submission" date="2013-04" db="EMBL/GenBank/DDBJ databases">
        <title>The genome sequencing project of 58 acetic acid bacteria.</title>
        <authorList>
            <person name="Okamoto-Kainuma A."/>
            <person name="Ishikawa M."/>
            <person name="Umino S."/>
            <person name="Koizumi Y."/>
            <person name="Shiwa Y."/>
            <person name="Yoshikawa H."/>
            <person name="Matsutani M."/>
            <person name="Matsushita K."/>
        </authorList>
    </citation>
    <scope>NUCLEOTIDE SEQUENCE</scope>
    <source>
        <strain evidence="18">NRIC 0535</strain>
    </source>
</reference>
<name>A0ABQ0Q561_9PROT</name>
<protein>
    <submittedName>
        <fullName evidence="18">TonB-dependent receptor</fullName>
    </submittedName>
</protein>
<dbReference type="Pfam" id="PF00593">
    <property type="entry name" value="TonB_dep_Rec_b-barrel"/>
    <property type="match status" value="1"/>
</dbReference>
<evidence type="ECO:0000256" key="7">
    <source>
        <dbReference type="ARBA" id="ARBA00023004"/>
    </source>
</evidence>
<evidence type="ECO:0000256" key="13">
    <source>
        <dbReference type="RuleBase" id="RU003357"/>
    </source>
</evidence>
<sequence length="845" mass="92523">MFSRSARLFCTTALVTLLTPAAHAQDARETSQHGIAQTGAPQHGTSRKQAPATSIARRPTYEDLAAPSMLGATAPTDERIEVTGHNYGDGVTRRAFGGGLMTPSDSPKSVSAVTRDFIAKQNPALNPMQLIALLPGANVSDTDPLGMTGGNLSVRGLTESQMGFTLEGFPINDIGNFAVYPQEIVDAENLKTVRLAQGSADLDSPHISSSGGVVDMYMIDPKMKTGGMIDATYGSFNATRGFLRFDTGRIGATNLRSYFSYSQSRQDHWRGPGWDNKKHGEMKIVNDWGEGNRISLAVVGNNIQNNAYPNVSKASWDKWGTGFTNPVGSSGLTASDPANTVYDANYYVPSRAGSVNYYKTRPNPFTNIYASMPSTLRLSDKLILTETPYFWYGYGNGGGAQYTDMSKFVYGKQTLAGTVNGAGKGMQVLYNPSLTETYRPGATTKLTLTTGINRLMIGYWFEYAKQRQTAPFSFVGADGTPLSQWGDENNVVLSNGVKAQYRNTLTQTQVHTPFIGDSLSLLHDKLTIDAGLKYSIVKRSGTNYLPDVRNRYVSTDYNQALPTAAIRYKIDRHNQVFVSVATNFRMPQNYALYDAGSFNQRTGLYSTLANPDQKAEISISEEAGWRYQDDLISSSITYFHYNFTNRLYTQSVQDGVSGSFYTTNINAGGMHSDGFDAEFGTRPIYNMRPYVSVEYLHAVTDSNIPAGSGSGADYVRSAGKKAPQAPDWQVGFGLDYDDGTRFANFNLKYVARQYATFMNDQSIPGYVRMNIGLGYRFPKVSIFKSPILRLNLQNISDNRYLNWIQSPQANANPTTGVFGKTISGSVPTYKIASPFAALATLSSDF</sequence>
<dbReference type="EMBL" id="BAPV01000043">
    <property type="protein sequence ID" value="GBQ91825.1"/>
    <property type="molecule type" value="Genomic_DNA"/>
</dbReference>
<keyword evidence="5 12" id="KW-0812">Transmembrane</keyword>
<evidence type="ECO:0000313" key="18">
    <source>
        <dbReference type="EMBL" id="GBQ91825.1"/>
    </source>
</evidence>
<evidence type="ECO:0000313" key="19">
    <source>
        <dbReference type="Proteomes" id="UP001062776"/>
    </source>
</evidence>
<evidence type="ECO:0000256" key="14">
    <source>
        <dbReference type="SAM" id="MobiDB-lite"/>
    </source>
</evidence>
<evidence type="ECO:0000256" key="10">
    <source>
        <dbReference type="ARBA" id="ARBA00023136"/>
    </source>
</evidence>
<evidence type="ECO:0000256" key="3">
    <source>
        <dbReference type="ARBA" id="ARBA00022452"/>
    </source>
</evidence>
<keyword evidence="6 15" id="KW-0732">Signal</keyword>
<evidence type="ECO:0000256" key="4">
    <source>
        <dbReference type="ARBA" id="ARBA00022496"/>
    </source>
</evidence>
<keyword evidence="18" id="KW-0675">Receptor</keyword>
<feature type="compositionally biased region" description="Polar residues" evidence="14">
    <location>
        <begin position="32"/>
        <end position="52"/>
    </location>
</feature>
<comment type="caution">
    <text evidence="18">The sequence shown here is derived from an EMBL/GenBank/DDBJ whole genome shotgun (WGS) entry which is preliminary data.</text>
</comment>
<evidence type="ECO:0000256" key="9">
    <source>
        <dbReference type="ARBA" id="ARBA00023077"/>
    </source>
</evidence>
<comment type="similarity">
    <text evidence="12 13">Belongs to the TonB-dependent receptor family.</text>
</comment>